<dbReference type="AlphaFoldDB" id="R7YSM4"/>
<keyword evidence="2" id="KW-1185">Reference proteome</keyword>
<evidence type="ECO:0000313" key="1">
    <source>
        <dbReference type="EMBL" id="EON64932.1"/>
    </source>
</evidence>
<protein>
    <submittedName>
        <fullName evidence="1">Uncharacterized protein</fullName>
    </submittedName>
</protein>
<gene>
    <name evidence="1" type="ORF">W97_04166</name>
</gene>
<dbReference type="GeneID" id="19901477"/>
<evidence type="ECO:0000313" key="2">
    <source>
        <dbReference type="Proteomes" id="UP000016924"/>
    </source>
</evidence>
<proteinExistence type="predicted"/>
<accession>R7YSM4</accession>
<dbReference type="RefSeq" id="XP_007780249.1">
    <property type="nucleotide sequence ID" value="XM_007782059.1"/>
</dbReference>
<dbReference type="EMBL" id="JH767571">
    <property type="protein sequence ID" value="EON64932.1"/>
    <property type="molecule type" value="Genomic_DNA"/>
</dbReference>
<name>R7YSM4_CONA1</name>
<dbReference type="Proteomes" id="UP000016924">
    <property type="component" value="Unassembled WGS sequence"/>
</dbReference>
<dbReference type="HOGENOM" id="CLU_2096753_0_0_1"/>
<organism evidence="1 2">
    <name type="scientific">Coniosporium apollinis (strain CBS 100218)</name>
    <name type="common">Rock-inhabiting black yeast</name>
    <dbReference type="NCBI Taxonomy" id="1168221"/>
    <lineage>
        <taxon>Eukaryota</taxon>
        <taxon>Fungi</taxon>
        <taxon>Dikarya</taxon>
        <taxon>Ascomycota</taxon>
        <taxon>Pezizomycotina</taxon>
        <taxon>Dothideomycetes</taxon>
        <taxon>Dothideomycetes incertae sedis</taxon>
        <taxon>Coniosporium</taxon>
    </lineage>
</organism>
<sequence>MTHSAFTIILSNVPPSLEVWRYRTGVGAAVAVAEYRFQFIMASSTGLVSDPTCTDPEDLSRFEGVPLLGRTSWETGGTGIADASGAIFGLGPIQTLSSIHSGQTSHKRGTRFMKTL</sequence>
<reference evidence="2" key="1">
    <citation type="submission" date="2012-06" db="EMBL/GenBank/DDBJ databases">
        <title>The genome sequence of Coniosporium apollinis CBS 100218.</title>
        <authorList>
            <consortium name="The Broad Institute Genome Sequencing Platform"/>
            <person name="Cuomo C."/>
            <person name="Gorbushina A."/>
            <person name="Noack S."/>
            <person name="Walker B."/>
            <person name="Young S.K."/>
            <person name="Zeng Q."/>
            <person name="Gargeya S."/>
            <person name="Fitzgerald M."/>
            <person name="Haas B."/>
            <person name="Abouelleil A."/>
            <person name="Alvarado L."/>
            <person name="Arachchi H.M."/>
            <person name="Berlin A.M."/>
            <person name="Chapman S.B."/>
            <person name="Goldberg J."/>
            <person name="Griggs A."/>
            <person name="Gujja S."/>
            <person name="Hansen M."/>
            <person name="Howarth C."/>
            <person name="Imamovic A."/>
            <person name="Larimer J."/>
            <person name="McCowan C."/>
            <person name="Montmayeur A."/>
            <person name="Murphy C."/>
            <person name="Neiman D."/>
            <person name="Pearson M."/>
            <person name="Priest M."/>
            <person name="Roberts A."/>
            <person name="Saif S."/>
            <person name="Shea T."/>
            <person name="Sisk P."/>
            <person name="Sykes S."/>
            <person name="Wortman J."/>
            <person name="Nusbaum C."/>
            <person name="Birren B."/>
        </authorList>
    </citation>
    <scope>NUCLEOTIDE SEQUENCE [LARGE SCALE GENOMIC DNA]</scope>
    <source>
        <strain evidence="2">CBS 100218</strain>
    </source>
</reference>